<dbReference type="EMBL" id="JAQQFM010000003">
    <property type="protein sequence ID" value="MFL9923827.1"/>
    <property type="molecule type" value="Genomic_DNA"/>
</dbReference>
<keyword evidence="3" id="KW-1185">Reference proteome</keyword>
<evidence type="ECO:0000313" key="3">
    <source>
        <dbReference type="Proteomes" id="UP001629246"/>
    </source>
</evidence>
<dbReference type="Proteomes" id="UP001629246">
    <property type="component" value="Unassembled WGS sequence"/>
</dbReference>
<proteinExistence type="predicted"/>
<accession>A0ABW9A625</accession>
<feature type="region of interest" description="Disordered" evidence="1">
    <location>
        <begin position="206"/>
        <end position="227"/>
    </location>
</feature>
<comment type="caution">
    <text evidence="2">The sequence shown here is derived from an EMBL/GenBank/DDBJ whole genome shotgun (WGS) entry which is preliminary data.</text>
</comment>
<dbReference type="RefSeq" id="WP_408155855.1">
    <property type="nucleotide sequence ID" value="NZ_JAQQFM010000003.1"/>
</dbReference>
<gene>
    <name evidence="2" type="ORF">PQR62_06120</name>
</gene>
<evidence type="ECO:0008006" key="4">
    <source>
        <dbReference type="Google" id="ProtNLM"/>
    </source>
</evidence>
<evidence type="ECO:0000256" key="1">
    <source>
        <dbReference type="SAM" id="MobiDB-lite"/>
    </source>
</evidence>
<dbReference type="SUPFAM" id="SSF51182">
    <property type="entry name" value="RmlC-like cupins"/>
    <property type="match status" value="1"/>
</dbReference>
<dbReference type="InterPro" id="IPR011051">
    <property type="entry name" value="RmlC_Cupin_sf"/>
</dbReference>
<reference evidence="2 3" key="1">
    <citation type="journal article" date="2024" name="Chem. Sci.">
        <title>Discovery of megapolipeptins by genome mining of a Burkholderiales bacteria collection.</title>
        <authorList>
            <person name="Paulo B.S."/>
            <person name="Recchia M.J.J."/>
            <person name="Lee S."/>
            <person name="Fergusson C.H."/>
            <person name="Romanowski S.B."/>
            <person name="Hernandez A."/>
            <person name="Krull N."/>
            <person name="Liu D.Y."/>
            <person name="Cavanagh H."/>
            <person name="Bos A."/>
            <person name="Gray C.A."/>
            <person name="Murphy B.T."/>
            <person name="Linington R.G."/>
            <person name="Eustaquio A.S."/>
        </authorList>
    </citation>
    <scope>NUCLEOTIDE SEQUENCE [LARGE SCALE GENOMIC DNA]</scope>
    <source>
        <strain evidence="2 3">RL21-008-BIB-A</strain>
    </source>
</reference>
<name>A0ABW9A625_9BURK</name>
<organism evidence="2 3">
    <name type="scientific">Herbaspirillum lusitanum</name>
    <dbReference type="NCBI Taxonomy" id="213312"/>
    <lineage>
        <taxon>Bacteria</taxon>
        <taxon>Pseudomonadati</taxon>
        <taxon>Pseudomonadota</taxon>
        <taxon>Betaproteobacteria</taxon>
        <taxon>Burkholderiales</taxon>
        <taxon>Oxalobacteraceae</taxon>
        <taxon>Herbaspirillum</taxon>
    </lineage>
</organism>
<protein>
    <recommendedName>
        <fullName evidence="4">AraC family transcriptional regulator</fullName>
    </recommendedName>
</protein>
<sequence>MTIVTHHTLHLTGLRFVRAARVRLWKGEAVLRSGGVTVPLKAGESFAVPAFIRFSCQTLSAGRPAMWSLALESGSDAMQAVSDCSKPWSRDLAQLIFAEPALQWTAAHVAEHWQIPTQKVRARLFAEGESLRSLLREQRVAHAFYRLACIDAGDSEPVLHAASHSEEAQHVASGFVSAAALADACLDTIGLPPDILQRAISLWPAAPSPPPSAPHSERSSPRYRLYF</sequence>
<evidence type="ECO:0000313" key="2">
    <source>
        <dbReference type="EMBL" id="MFL9923827.1"/>
    </source>
</evidence>